<name>A0A0A1ZB17_PROMR</name>
<dbReference type="InterPro" id="IPR050765">
    <property type="entry name" value="Riboflavin_Biosynth_HTPR"/>
</dbReference>
<dbReference type="NCBIfam" id="TIGR00326">
    <property type="entry name" value="eubact_ribD"/>
    <property type="match status" value="1"/>
</dbReference>
<dbReference type="OrthoDB" id="9800865at2"/>
<evidence type="ECO:0000256" key="12">
    <source>
        <dbReference type="PIRSR" id="PIRSR006769-1"/>
    </source>
</evidence>
<dbReference type="GO" id="GO:0050661">
    <property type="term" value="F:NADP binding"/>
    <property type="evidence" value="ECO:0007669"/>
    <property type="project" value="InterPro"/>
</dbReference>
<evidence type="ECO:0000256" key="7">
    <source>
        <dbReference type="ARBA" id="ARBA00023002"/>
    </source>
</evidence>
<evidence type="ECO:0000256" key="11">
    <source>
        <dbReference type="PIRNR" id="PIRNR006769"/>
    </source>
</evidence>
<reference evidence="17" key="1">
    <citation type="journal article" date="2014" name="Sci. Data">
        <title>Genomes of diverse isolates of the marine cyanobacterium Prochlorococcus.</title>
        <authorList>
            <person name="Biller S."/>
            <person name="Berube P."/>
            <person name="Thompson J."/>
            <person name="Kelly L."/>
            <person name="Roggensack S."/>
            <person name="Awad L."/>
            <person name="Roache-Johnson K."/>
            <person name="Ding H."/>
            <person name="Giovannoni S.J."/>
            <person name="Moore L.R."/>
            <person name="Chisholm S.W."/>
        </authorList>
    </citation>
    <scope>NUCLEOTIDE SEQUENCE [LARGE SCALE GENOMIC DNA]</scope>
    <source>
        <strain evidence="17">GP2</strain>
    </source>
</reference>
<dbReference type="eggNOG" id="COG1985">
    <property type="taxonomic scope" value="Bacteria"/>
</dbReference>
<dbReference type="EMBL" id="JNAH01000008">
    <property type="protein sequence ID" value="KGF85329.1"/>
    <property type="molecule type" value="Genomic_DNA"/>
</dbReference>
<dbReference type="PROSITE" id="PS51747">
    <property type="entry name" value="CYT_DCMP_DEAMINASES_2"/>
    <property type="match status" value="1"/>
</dbReference>
<feature type="binding site" evidence="13">
    <location>
        <position position="294"/>
    </location>
    <ligand>
        <name>substrate</name>
    </ligand>
</feature>
<keyword evidence="11 14" id="KW-0862">Zinc</keyword>
<dbReference type="EC" id="1.1.1.193" evidence="11"/>
<evidence type="ECO:0000256" key="13">
    <source>
        <dbReference type="PIRSR" id="PIRSR006769-2"/>
    </source>
</evidence>
<keyword evidence="6 11" id="KW-0521">NADP</keyword>
<keyword evidence="11" id="KW-0686">Riboflavin biosynthesis</keyword>
<feature type="binding site" evidence="14">
    <location>
        <position position="81"/>
    </location>
    <ligand>
        <name>Zn(2+)</name>
        <dbReference type="ChEBI" id="CHEBI:29105"/>
        <note>catalytic</note>
    </ligand>
</feature>
<dbReference type="InterPro" id="IPR004794">
    <property type="entry name" value="Eubact_RibD"/>
</dbReference>
<evidence type="ECO:0000256" key="3">
    <source>
        <dbReference type="ARBA" id="ARBA00004910"/>
    </source>
</evidence>
<dbReference type="Gene3D" id="3.40.140.10">
    <property type="entry name" value="Cytidine Deaminase, domain 2"/>
    <property type="match status" value="1"/>
</dbReference>
<dbReference type="CDD" id="cd01284">
    <property type="entry name" value="Riboflavin_deaminase-reductase"/>
    <property type="match status" value="1"/>
</dbReference>
<dbReference type="PANTHER" id="PTHR38011:SF7">
    <property type="entry name" value="2,5-DIAMINO-6-RIBOSYLAMINO-4(3H)-PYRIMIDINONE 5'-PHOSPHATE REDUCTASE"/>
    <property type="match status" value="1"/>
</dbReference>
<feature type="binding site" evidence="13">
    <location>
        <position position="176"/>
    </location>
    <ligand>
        <name>NADP(+)</name>
        <dbReference type="ChEBI" id="CHEBI:58349"/>
    </ligand>
</feature>
<comment type="similarity">
    <text evidence="5 11">In the C-terminal section; belongs to the HTP reductase family.</text>
</comment>
<dbReference type="InterPro" id="IPR016193">
    <property type="entry name" value="Cytidine_deaminase-like"/>
</dbReference>
<evidence type="ECO:0000256" key="10">
    <source>
        <dbReference type="ARBA" id="ARBA00049886"/>
    </source>
</evidence>
<feature type="binding site" evidence="13">
    <location>
        <position position="160"/>
    </location>
    <ligand>
        <name>NADP(+)</name>
        <dbReference type="ChEBI" id="CHEBI:58349"/>
    </ligand>
</feature>
<sequence length="364" mass="40258">MSEKNVSHTKWMKRAIFLASLGKNTTSPNPSVGAVIIDKNGNLISEGFHYRTGMPHAEAMAFNNLKKDAKGGTMYVNLEPCCHHGKTPPCVSKVISSGIKKIFISIQDPDKRVAGKGIKLLKEAGIQVELGLCKKESLELNKAFIHRNKTEKAFGVLKWAMSIDGRIGLKNGKSKWISNEESRSLVHSFRAEFDAIIIGGNTLRKDNPLLTSRGLKNPEPLRVIFTKSLDLPSRSNLWDCDKAKTIIIYDSSTANEGYLNRIPKCVEVKKISSDNPELISRILAKRGCNKVLWECGPRLATAAIKSNCIQEVIAFIAPKILGGENSMNPLSDLDFSEMKEIIELRNSQFGLIGNDICLKSSLDY</sequence>
<evidence type="ECO:0000313" key="16">
    <source>
        <dbReference type="EMBL" id="KGF85329.1"/>
    </source>
</evidence>
<feature type="binding site" evidence="13">
    <location>
        <position position="190"/>
    </location>
    <ligand>
        <name>substrate</name>
    </ligand>
</feature>
<dbReference type="Pfam" id="PF01872">
    <property type="entry name" value="RibD_C"/>
    <property type="match status" value="1"/>
</dbReference>
<organism evidence="16 17">
    <name type="scientific">Prochlorococcus marinus str. GP2</name>
    <dbReference type="NCBI Taxonomy" id="59925"/>
    <lineage>
        <taxon>Bacteria</taxon>
        <taxon>Bacillati</taxon>
        <taxon>Cyanobacteriota</taxon>
        <taxon>Cyanophyceae</taxon>
        <taxon>Synechococcales</taxon>
        <taxon>Prochlorococcaceae</taxon>
        <taxon>Prochlorococcus</taxon>
    </lineage>
</organism>
<evidence type="ECO:0000256" key="8">
    <source>
        <dbReference type="ARBA" id="ARBA00023268"/>
    </source>
</evidence>
<evidence type="ECO:0000259" key="15">
    <source>
        <dbReference type="PROSITE" id="PS51747"/>
    </source>
</evidence>
<accession>A0A0A1ZB17</accession>
<dbReference type="GO" id="GO:0009231">
    <property type="term" value="P:riboflavin biosynthetic process"/>
    <property type="evidence" value="ECO:0007669"/>
    <property type="project" value="UniProtKB-UniPathway"/>
</dbReference>
<dbReference type="GO" id="GO:0008835">
    <property type="term" value="F:diaminohydroxyphosphoribosylaminopyrimidine deaminase activity"/>
    <property type="evidence" value="ECO:0007669"/>
    <property type="project" value="UniProtKB-EC"/>
</dbReference>
<dbReference type="InterPro" id="IPR024072">
    <property type="entry name" value="DHFR-like_dom_sf"/>
</dbReference>
<dbReference type="NCBIfam" id="TIGR00227">
    <property type="entry name" value="ribD_Cterm"/>
    <property type="match status" value="1"/>
</dbReference>
<comment type="catalytic activity">
    <reaction evidence="10 11">
        <text>2,5-diamino-6-hydroxy-4-(5-phosphoribosylamino)-pyrimidine + H2O + H(+) = 5-amino-6-(5-phospho-D-ribosylamino)uracil + NH4(+)</text>
        <dbReference type="Rhea" id="RHEA:21868"/>
        <dbReference type="ChEBI" id="CHEBI:15377"/>
        <dbReference type="ChEBI" id="CHEBI:15378"/>
        <dbReference type="ChEBI" id="CHEBI:28938"/>
        <dbReference type="ChEBI" id="CHEBI:58453"/>
        <dbReference type="ChEBI" id="CHEBI:58614"/>
        <dbReference type="EC" id="3.5.4.26"/>
    </reaction>
</comment>
<dbReference type="InterPro" id="IPR002125">
    <property type="entry name" value="CMP_dCMP_dom"/>
</dbReference>
<gene>
    <name evidence="16" type="ORF">EU91_1429</name>
</gene>
<comment type="pathway">
    <text evidence="3 11">Cofactor biosynthesis; riboflavin biosynthesis; 5-amino-6-(D-ribitylamino)uracil from GTP: step 3/4.</text>
</comment>
<evidence type="ECO:0000256" key="1">
    <source>
        <dbReference type="ARBA" id="ARBA00002151"/>
    </source>
</evidence>
<feature type="domain" description="CMP/dCMP-type deaminase" evidence="15">
    <location>
        <begin position="6"/>
        <end position="129"/>
    </location>
</feature>
<evidence type="ECO:0000256" key="4">
    <source>
        <dbReference type="ARBA" id="ARBA00005259"/>
    </source>
</evidence>
<evidence type="ECO:0000313" key="17">
    <source>
        <dbReference type="Proteomes" id="UP000030598"/>
    </source>
</evidence>
<dbReference type="InterPro" id="IPR011549">
    <property type="entry name" value="RibD_C"/>
</dbReference>
<feature type="binding site" evidence="13">
    <location>
        <position position="213"/>
    </location>
    <ligand>
        <name>substrate</name>
    </ligand>
</feature>
<dbReference type="Gene3D" id="3.40.430.10">
    <property type="entry name" value="Dihydrofolate Reductase, subunit A"/>
    <property type="match status" value="1"/>
</dbReference>
<dbReference type="STRING" id="59925.EU91_1429"/>
<keyword evidence="8" id="KW-0511">Multifunctional enzyme</keyword>
<evidence type="ECO:0000256" key="14">
    <source>
        <dbReference type="PIRSR" id="PIRSR006769-3"/>
    </source>
</evidence>
<comment type="pathway">
    <text evidence="2 11">Cofactor biosynthesis; riboflavin biosynthesis; 5-amino-6-(D-ribitylamino)uracil from GTP: step 2/4.</text>
</comment>
<dbReference type="GO" id="GO:0008703">
    <property type="term" value="F:5-amino-6-(5-phosphoribosylamino)uracil reductase activity"/>
    <property type="evidence" value="ECO:0007669"/>
    <property type="project" value="UniProtKB-EC"/>
</dbReference>
<comment type="similarity">
    <text evidence="4 11">In the N-terminal section; belongs to the cytidine and deoxycytidylate deaminase family.</text>
</comment>
<dbReference type="RefSeq" id="WP_032524856.1">
    <property type="nucleotide sequence ID" value="NZ_CP138934.1"/>
</dbReference>
<proteinExistence type="inferred from homology"/>
<feature type="binding site" evidence="14">
    <location>
        <position position="56"/>
    </location>
    <ligand>
        <name>Zn(2+)</name>
        <dbReference type="ChEBI" id="CHEBI:29105"/>
        <note>catalytic</note>
    </ligand>
</feature>
<evidence type="ECO:0000256" key="9">
    <source>
        <dbReference type="ARBA" id="ARBA00049861"/>
    </source>
</evidence>
<feature type="active site" description="Proton donor" evidence="12">
    <location>
        <position position="58"/>
    </location>
</feature>
<comment type="catalytic activity">
    <reaction evidence="9 11">
        <text>5-amino-6-(5-phospho-D-ribitylamino)uracil + NADP(+) = 5-amino-6-(5-phospho-D-ribosylamino)uracil + NADPH + H(+)</text>
        <dbReference type="Rhea" id="RHEA:17845"/>
        <dbReference type="ChEBI" id="CHEBI:15378"/>
        <dbReference type="ChEBI" id="CHEBI:57783"/>
        <dbReference type="ChEBI" id="CHEBI:58349"/>
        <dbReference type="ChEBI" id="CHEBI:58421"/>
        <dbReference type="ChEBI" id="CHEBI:58453"/>
        <dbReference type="EC" id="1.1.1.193"/>
    </reaction>
</comment>
<dbReference type="Pfam" id="PF00383">
    <property type="entry name" value="dCMP_cyt_deam_1"/>
    <property type="match status" value="1"/>
</dbReference>
<keyword evidence="11 14" id="KW-0479">Metal-binding</keyword>
<dbReference type="EC" id="3.5.4.26" evidence="11"/>
<keyword evidence="7 11" id="KW-0560">Oxidoreductase</keyword>
<feature type="binding site" evidence="14">
    <location>
        <position position="90"/>
    </location>
    <ligand>
        <name>Zn(2+)</name>
        <dbReference type="ChEBI" id="CHEBI:29105"/>
        <note>catalytic</note>
    </ligand>
</feature>
<keyword evidence="11 16" id="KW-0378">Hydrolase</keyword>
<feature type="binding site" evidence="13">
    <location>
        <position position="210"/>
    </location>
    <ligand>
        <name>substrate</name>
    </ligand>
</feature>
<dbReference type="eggNOG" id="COG0117">
    <property type="taxonomic scope" value="Bacteria"/>
</dbReference>
<dbReference type="InterPro" id="IPR002734">
    <property type="entry name" value="RibDG_C"/>
</dbReference>
<evidence type="ECO:0000256" key="6">
    <source>
        <dbReference type="ARBA" id="ARBA00022857"/>
    </source>
</evidence>
<evidence type="ECO:0000256" key="5">
    <source>
        <dbReference type="ARBA" id="ARBA00007417"/>
    </source>
</evidence>
<dbReference type="UniPathway" id="UPA00275">
    <property type="reaction ID" value="UER00401"/>
</dbReference>
<feature type="binding site" evidence="13">
    <location>
        <position position="174"/>
    </location>
    <ligand>
        <name>substrate</name>
    </ligand>
</feature>
<comment type="caution">
    <text evidence="16">The sequence shown here is derived from an EMBL/GenBank/DDBJ whole genome shotgun (WGS) entry which is preliminary data.</text>
</comment>
<dbReference type="AlphaFoldDB" id="A0A0A1ZB17"/>
<feature type="binding site" evidence="13">
    <location>
        <begin position="296"/>
        <end position="302"/>
    </location>
    <ligand>
        <name>NADP(+)</name>
        <dbReference type="ChEBI" id="CHEBI:58349"/>
    </ligand>
</feature>
<evidence type="ECO:0000256" key="2">
    <source>
        <dbReference type="ARBA" id="ARBA00004882"/>
    </source>
</evidence>
<dbReference type="Proteomes" id="UP000030598">
    <property type="component" value="Unassembled WGS sequence"/>
</dbReference>
<dbReference type="GO" id="GO:0046872">
    <property type="term" value="F:metal ion binding"/>
    <property type="evidence" value="ECO:0007669"/>
    <property type="project" value="UniProtKB-KW"/>
</dbReference>
<feature type="binding site" evidence="13">
    <location>
        <position position="202"/>
    </location>
    <ligand>
        <name>NADP(+)</name>
        <dbReference type="ChEBI" id="CHEBI:58349"/>
    </ligand>
</feature>
<dbReference type="PIRSF" id="PIRSF006769">
    <property type="entry name" value="RibD"/>
    <property type="match status" value="1"/>
</dbReference>
<protein>
    <recommendedName>
        <fullName evidence="11">Riboflavin biosynthesis protein RibD</fullName>
    </recommendedName>
    <domain>
        <recommendedName>
            <fullName evidence="11">Diaminohydroxyphosphoribosylaminopyrimidine deaminase</fullName>
            <shortName evidence="11">DRAP deaminase</shortName>
            <ecNumber evidence="11">3.5.4.26</ecNumber>
        </recommendedName>
        <alternativeName>
            <fullName evidence="11">Riboflavin-specific deaminase</fullName>
        </alternativeName>
    </domain>
    <domain>
        <recommendedName>
            <fullName evidence="11">5-amino-6-(5-phosphoribosylamino)uracil reductase</fullName>
            <ecNumber evidence="11">1.1.1.193</ecNumber>
        </recommendedName>
        <alternativeName>
            <fullName evidence="11">HTP reductase</fullName>
        </alternativeName>
    </domain>
</protein>
<dbReference type="SUPFAM" id="SSF53927">
    <property type="entry name" value="Cytidine deaminase-like"/>
    <property type="match status" value="1"/>
</dbReference>
<dbReference type="PANTHER" id="PTHR38011">
    <property type="entry name" value="DIHYDROFOLATE REDUCTASE FAMILY PROTEIN (AFU_ORTHOLOGUE AFUA_8G06820)"/>
    <property type="match status" value="1"/>
</dbReference>
<dbReference type="SUPFAM" id="SSF53597">
    <property type="entry name" value="Dihydrofolate reductase-like"/>
    <property type="match status" value="1"/>
</dbReference>
<comment type="cofactor">
    <cofactor evidence="11 14">
        <name>Zn(2+)</name>
        <dbReference type="ChEBI" id="CHEBI:29105"/>
    </cofactor>
    <text evidence="11 14">Binds 1 zinc ion.</text>
</comment>
<feature type="binding site" evidence="13">
    <location>
        <position position="206"/>
    </location>
    <ligand>
        <name>substrate</name>
    </ligand>
</feature>
<comment type="function">
    <text evidence="1 11">Converts 2,5-diamino-6-(ribosylamino)-4(3h)-pyrimidinone 5'-phosphate into 5-amino-6-(ribosylamino)-2,4(1h,3h)-pyrimidinedione 5'-phosphate.</text>
</comment>